<keyword evidence="1" id="KW-0812">Transmembrane</keyword>
<keyword evidence="1" id="KW-1133">Transmembrane helix</keyword>
<comment type="caution">
    <text evidence="2">The sequence shown here is derived from an EMBL/GenBank/DDBJ whole genome shotgun (WGS) entry which is preliminary data.</text>
</comment>
<dbReference type="AlphaFoldDB" id="A0A069SKL7"/>
<evidence type="ECO:0000256" key="1">
    <source>
        <dbReference type="SAM" id="Phobius"/>
    </source>
</evidence>
<evidence type="ECO:0008006" key="4">
    <source>
        <dbReference type="Google" id="ProtNLM"/>
    </source>
</evidence>
<proteinExistence type="predicted"/>
<organism evidence="2 3">
    <name type="scientific">Phocaeicola vulgatus str. 3975 RP4</name>
    <dbReference type="NCBI Taxonomy" id="1339352"/>
    <lineage>
        <taxon>Bacteria</taxon>
        <taxon>Pseudomonadati</taxon>
        <taxon>Bacteroidota</taxon>
        <taxon>Bacteroidia</taxon>
        <taxon>Bacteroidales</taxon>
        <taxon>Bacteroidaceae</taxon>
        <taxon>Phocaeicola</taxon>
    </lineage>
</organism>
<accession>A0A069SKL7</accession>
<sequence>MELEELEMISNKVKFGIVIIGLLGGLFLVLHYVIYPNLATGETRYLLWKSILETLFSSLSVAVILGGLLVWASPKKMKIGEFKVLQPYQINNHHRECRTNTHEWWYDGGSGRYTRDITLPSLMNLCEEQHRTMHVCIYILDPRDENVCRMYATYSNLVTPGNVVTQANVKCDLLATIIAAYFYGRTLNIDVYLKNHFSIFKREFSDNMVLVTREDRTKPGVVYSKGSDFYDAYKMELEQGRKLYTHLDRQVSWGDDLQRCEDISKQHIRQLLALLNLSVNITDIELDMIQKFVSSKTSPYIR</sequence>
<protein>
    <recommendedName>
        <fullName evidence="4">Transmembrane protein</fullName>
    </recommendedName>
</protein>
<keyword evidence="1" id="KW-0472">Membrane</keyword>
<dbReference type="PATRIC" id="fig|1339352.3.peg.1370"/>
<dbReference type="EMBL" id="JNHM01000018">
    <property type="protein sequence ID" value="KDS54982.1"/>
    <property type="molecule type" value="Genomic_DNA"/>
</dbReference>
<evidence type="ECO:0000313" key="2">
    <source>
        <dbReference type="EMBL" id="KDS54982.1"/>
    </source>
</evidence>
<dbReference type="Proteomes" id="UP000027661">
    <property type="component" value="Unassembled WGS sequence"/>
</dbReference>
<reference evidence="2 3" key="1">
    <citation type="submission" date="2014-04" db="EMBL/GenBank/DDBJ databases">
        <authorList>
            <person name="Sears C."/>
            <person name="Carroll K."/>
            <person name="Sack B.R."/>
            <person name="Qadri F."/>
            <person name="Myers L.L."/>
            <person name="Chung G.-T."/>
            <person name="Escheverria P."/>
            <person name="Fraser C.M."/>
            <person name="Sadzewicz L."/>
            <person name="Shefchek K.A."/>
            <person name="Tallon L."/>
            <person name="Das S.P."/>
            <person name="Daugherty S."/>
            <person name="Mongodin E.F."/>
        </authorList>
    </citation>
    <scope>NUCLEOTIDE SEQUENCE [LARGE SCALE GENOMIC DNA]</scope>
    <source>
        <strain evidence="2 3">3975 RP4</strain>
    </source>
</reference>
<feature type="transmembrane region" description="Helical" evidence="1">
    <location>
        <begin position="55"/>
        <end position="73"/>
    </location>
</feature>
<evidence type="ECO:0000313" key="3">
    <source>
        <dbReference type="Proteomes" id="UP000027661"/>
    </source>
</evidence>
<name>A0A069SKL7_PHOVU</name>
<gene>
    <name evidence="2" type="ORF">M099_1419</name>
</gene>
<dbReference type="RefSeq" id="WP_032952651.1">
    <property type="nucleotide sequence ID" value="NZ_JNHM01000018.1"/>
</dbReference>
<feature type="transmembrane region" description="Helical" evidence="1">
    <location>
        <begin position="15"/>
        <end position="35"/>
    </location>
</feature>